<dbReference type="GO" id="GO:0000428">
    <property type="term" value="C:DNA-directed RNA polymerase complex"/>
    <property type="evidence" value="ECO:0007669"/>
    <property type="project" value="UniProtKB-KW"/>
</dbReference>
<dbReference type="Gene3D" id="1.10.10.60">
    <property type="entry name" value="Homeodomain-like"/>
    <property type="match status" value="1"/>
</dbReference>
<dbReference type="EMBL" id="AP012157">
    <property type="protein sequence ID" value="BAK16160.1"/>
    <property type="molecule type" value="Genomic_DNA"/>
</dbReference>
<dbReference type="PROSITE" id="PS50044">
    <property type="entry name" value="SIGMA54_3"/>
    <property type="match status" value="1"/>
</dbReference>
<keyword evidence="5" id="KW-0805">Transcription regulation</keyword>
<dbReference type="GO" id="GO:0016987">
    <property type="term" value="F:sigma factor activity"/>
    <property type="evidence" value="ECO:0007669"/>
    <property type="project" value="UniProtKB-KW"/>
</dbReference>
<comment type="similarity">
    <text evidence="1">Belongs to the sigma-54 factor family.</text>
</comment>
<reference evidence="12" key="1">
    <citation type="submission" date="2011-04" db="EMBL/GenBank/DDBJ databases">
        <title>Genome sequence of Solibacillus silvestris StLB046.</title>
        <authorList>
            <person name="Morohoshi T."/>
            <person name="Someya N."/>
            <person name="Ikeda T."/>
        </authorList>
    </citation>
    <scope>NUCLEOTIDE SEQUENCE [LARGE SCALE GENOMIC DNA]</scope>
    <source>
        <strain evidence="12">StLB046</strain>
    </source>
</reference>
<feature type="domain" description="RNA polymerase sigma factor 54 core-binding" evidence="10">
    <location>
        <begin position="87"/>
        <end position="274"/>
    </location>
</feature>
<keyword evidence="7" id="KW-0238">DNA-binding</keyword>
<keyword evidence="2 11" id="KW-0240">DNA-directed RNA polymerase</keyword>
<keyword evidence="3" id="KW-0808">Transferase</keyword>
<dbReference type="HOGENOM" id="CLU_020569_1_1_9"/>
<dbReference type="PROSITE" id="PS00718">
    <property type="entry name" value="SIGMA54_2"/>
    <property type="match status" value="1"/>
</dbReference>
<reference evidence="11 12" key="2">
    <citation type="journal article" date="2012" name="J. Biosci. Bioeng.">
        <title>Complete genome sequence and characterization of the N-acylhomoserine lactone-degrading gene of the potato leaf-associated Solibacillus silvestris.</title>
        <authorList>
            <person name="Morohoshi T."/>
            <person name="Tominaga Y."/>
            <person name="Someya N."/>
            <person name="Ikeda T."/>
        </authorList>
    </citation>
    <scope>NUCLEOTIDE SEQUENCE [LARGE SCALE GENOMIC DNA]</scope>
    <source>
        <strain evidence="11 12">StLB046</strain>
    </source>
</reference>
<dbReference type="AlphaFoldDB" id="F2F965"/>
<dbReference type="InterPro" id="IPR038709">
    <property type="entry name" value="RpoN_core-bd_sf"/>
</dbReference>
<evidence type="ECO:0000256" key="5">
    <source>
        <dbReference type="ARBA" id="ARBA00023015"/>
    </source>
</evidence>
<dbReference type="KEGG" id="siv:SSIL_1737"/>
<dbReference type="GO" id="GO:0001216">
    <property type="term" value="F:DNA-binding transcription activator activity"/>
    <property type="evidence" value="ECO:0007669"/>
    <property type="project" value="InterPro"/>
</dbReference>
<evidence type="ECO:0000313" key="12">
    <source>
        <dbReference type="Proteomes" id="UP000006691"/>
    </source>
</evidence>
<dbReference type="InterPro" id="IPR000394">
    <property type="entry name" value="RNA_pol_sigma_54"/>
</dbReference>
<dbReference type="Pfam" id="PF04552">
    <property type="entry name" value="Sigma54_DBD"/>
    <property type="match status" value="1"/>
</dbReference>
<evidence type="ECO:0000256" key="1">
    <source>
        <dbReference type="ARBA" id="ARBA00008798"/>
    </source>
</evidence>
<feature type="domain" description="RNA polymerase sigma factor 54 DNA-binding" evidence="9">
    <location>
        <begin position="286"/>
        <end position="442"/>
    </location>
</feature>
<keyword evidence="12" id="KW-1185">Reference proteome</keyword>
<dbReference type="InterPro" id="IPR007634">
    <property type="entry name" value="RNA_pol_sigma_54_DNA-bd"/>
</dbReference>
<dbReference type="Pfam" id="PF00309">
    <property type="entry name" value="Sigma54_AID"/>
    <property type="match status" value="1"/>
</dbReference>
<evidence type="ECO:0000256" key="8">
    <source>
        <dbReference type="ARBA" id="ARBA00023163"/>
    </source>
</evidence>
<dbReference type="RefSeq" id="WP_014823509.1">
    <property type="nucleotide sequence ID" value="NC_018065.1"/>
</dbReference>
<evidence type="ECO:0000256" key="7">
    <source>
        <dbReference type="ARBA" id="ARBA00023125"/>
    </source>
</evidence>
<gene>
    <name evidence="11" type="ordered locus">SSIL_1737</name>
</gene>
<dbReference type="NCBIfam" id="TIGR02395">
    <property type="entry name" value="rpoN_sigma"/>
    <property type="match status" value="1"/>
</dbReference>
<evidence type="ECO:0000256" key="2">
    <source>
        <dbReference type="ARBA" id="ARBA00022478"/>
    </source>
</evidence>
<keyword evidence="6" id="KW-0731">Sigma factor</keyword>
<dbReference type="InterPro" id="IPR007046">
    <property type="entry name" value="RNA_pol_sigma_54_core-bd"/>
</dbReference>
<dbReference type="PIRSF" id="PIRSF000774">
    <property type="entry name" value="RpoN"/>
    <property type="match status" value="1"/>
</dbReference>
<accession>F2F965</accession>
<keyword evidence="4" id="KW-0548">Nucleotidyltransferase</keyword>
<evidence type="ECO:0000256" key="3">
    <source>
        <dbReference type="ARBA" id="ARBA00022679"/>
    </source>
</evidence>
<dbReference type="STRING" id="1002809.SSIL_1737"/>
<proteinExistence type="inferred from homology"/>
<dbReference type="PANTHER" id="PTHR32248:SF4">
    <property type="entry name" value="RNA POLYMERASE SIGMA-54 FACTOR"/>
    <property type="match status" value="1"/>
</dbReference>
<dbReference type="GO" id="GO:0006352">
    <property type="term" value="P:DNA-templated transcription initiation"/>
    <property type="evidence" value="ECO:0007669"/>
    <property type="project" value="InterPro"/>
</dbReference>
<evidence type="ECO:0000259" key="9">
    <source>
        <dbReference type="Pfam" id="PF04552"/>
    </source>
</evidence>
<dbReference type="PRINTS" id="PR00045">
    <property type="entry name" value="SIGMA54FCT"/>
</dbReference>
<dbReference type="Proteomes" id="UP000006691">
    <property type="component" value="Chromosome"/>
</dbReference>
<keyword evidence="8" id="KW-0804">Transcription</keyword>
<protein>
    <submittedName>
        <fullName evidence="11">DNA-directed RNA polymerase specialized sigma subunit, sigma54 homolog</fullName>
    </submittedName>
</protein>
<dbReference type="PANTHER" id="PTHR32248">
    <property type="entry name" value="RNA POLYMERASE SIGMA-54 FACTOR"/>
    <property type="match status" value="1"/>
</dbReference>
<dbReference type="Gene3D" id="1.10.10.1330">
    <property type="entry name" value="RNA polymerase sigma-54 factor, core-binding domain"/>
    <property type="match status" value="1"/>
</dbReference>
<evidence type="ECO:0000313" key="11">
    <source>
        <dbReference type="EMBL" id="BAK16160.1"/>
    </source>
</evidence>
<sequence>MQMILNNSQKLTQVLSAKLLQHLEILQFSTNELEQYIYEKANENPLLSVIDAKVKGNYEEIMKLAKCSINTFSSHWNRSGKEQYNIIEKTLAEKVSYEQFLIEQIPMQNNLSEVDLKILNFLIQSLDDRLFLDTDLEFVCKKYNTSIVHVEAILNLLQTFEPVGVGARSYTEYLLIQIDHDPYAPKMAAEFINADLKLVATQAIKKLSKKYKMPLQEVQHTVNYIKNLNPMITGDKVEAIPYIIPDLTVKNVEGEWAIKLNRHYLPSVTIDETYVKLLKNDANNETYYRDSLKDALALMEGIEQRDKTLYDLARLLVQIQEDFFAKGMDTIKPMRLKDVSEVLDVHESTVSRAIRGKYIQTPHGIYALQSLFTKGLTNASGKMDSIMYIKKRIKELIEEEDKKKPLSDQQMTNVLSKEGIQISRRTVAKYREEMKIVSSANRTFG</sequence>
<organism evidence="11 12">
    <name type="scientific">Solibacillus silvestris (strain StLB046)</name>
    <name type="common">Bacillus silvestris</name>
    <dbReference type="NCBI Taxonomy" id="1002809"/>
    <lineage>
        <taxon>Bacteria</taxon>
        <taxon>Bacillati</taxon>
        <taxon>Bacillota</taxon>
        <taxon>Bacilli</taxon>
        <taxon>Bacillales</taxon>
        <taxon>Caryophanaceae</taxon>
        <taxon>Solibacillus</taxon>
    </lineage>
</organism>
<evidence type="ECO:0000256" key="6">
    <source>
        <dbReference type="ARBA" id="ARBA00023082"/>
    </source>
</evidence>
<dbReference type="GO" id="GO:0003677">
    <property type="term" value="F:DNA binding"/>
    <property type="evidence" value="ECO:0007669"/>
    <property type="project" value="UniProtKB-KW"/>
</dbReference>
<name>F2F965_SOLSS</name>
<evidence type="ECO:0000256" key="4">
    <source>
        <dbReference type="ARBA" id="ARBA00022695"/>
    </source>
</evidence>
<dbReference type="PATRIC" id="fig|1002809.3.peg.1760"/>
<dbReference type="eggNOG" id="COG1508">
    <property type="taxonomic scope" value="Bacteria"/>
</dbReference>
<evidence type="ECO:0000259" key="10">
    <source>
        <dbReference type="Pfam" id="PF04963"/>
    </source>
</evidence>
<dbReference type="GO" id="GO:0016779">
    <property type="term" value="F:nucleotidyltransferase activity"/>
    <property type="evidence" value="ECO:0007669"/>
    <property type="project" value="UniProtKB-KW"/>
</dbReference>
<dbReference type="Pfam" id="PF04963">
    <property type="entry name" value="Sigma54_CBD"/>
    <property type="match status" value="1"/>
</dbReference>